<organism evidence="1 2">
    <name type="scientific">Klebsiella pneumoniae</name>
    <dbReference type="NCBI Taxonomy" id="573"/>
    <lineage>
        <taxon>Bacteria</taxon>
        <taxon>Pseudomonadati</taxon>
        <taxon>Pseudomonadota</taxon>
        <taxon>Gammaproteobacteria</taxon>
        <taxon>Enterobacterales</taxon>
        <taxon>Enterobacteriaceae</taxon>
        <taxon>Klebsiella/Raoultella group</taxon>
        <taxon>Klebsiella</taxon>
        <taxon>Klebsiella pneumoniae complex</taxon>
    </lineage>
</organism>
<accession>A0A447S880</accession>
<protein>
    <submittedName>
        <fullName evidence="1">Uncharacterized protein</fullName>
    </submittedName>
</protein>
<dbReference type="EMBL" id="LR134162">
    <property type="protein sequence ID" value="VEB08297.1"/>
    <property type="molecule type" value="Genomic_DNA"/>
</dbReference>
<dbReference type="AlphaFoldDB" id="A0A447S880"/>
<evidence type="ECO:0000313" key="2">
    <source>
        <dbReference type="Proteomes" id="UP000282433"/>
    </source>
</evidence>
<proteinExistence type="predicted"/>
<sequence length="71" mass="7142">MGKNPFSVSSSACAAFDSGRCPAWIAPTHFSIGGSLSGMQTAPNDAICVLHSAGTALPPRPLATILPTVTS</sequence>
<gene>
    <name evidence="1" type="ORF">NCTC13635_07442</name>
</gene>
<name>A0A447S880_KLEPN</name>
<dbReference type="Proteomes" id="UP000282433">
    <property type="component" value="Chromosome"/>
</dbReference>
<evidence type="ECO:0000313" key="1">
    <source>
        <dbReference type="EMBL" id="VEB08297.1"/>
    </source>
</evidence>
<reference evidence="1 2" key="1">
    <citation type="submission" date="2018-12" db="EMBL/GenBank/DDBJ databases">
        <authorList>
            <consortium name="Pathogen Informatics"/>
        </authorList>
    </citation>
    <scope>NUCLEOTIDE SEQUENCE [LARGE SCALE GENOMIC DNA]</scope>
    <source>
        <strain evidence="1 2">NCTC13635</strain>
    </source>
</reference>